<gene>
    <name evidence="3" type="ORF">LTR62_003246</name>
</gene>
<evidence type="ECO:0000259" key="2">
    <source>
        <dbReference type="Pfam" id="PF12146"/>
    </source>
</evidence>
<dbReference type="SUPFAM" id="SSF53474">
    <property type="entry name" value="alpha/beta-Hydrolases"/>
    <property type="match status" value="1"/>
</dbReference>
<feature type="transmembrane region" description="Helical" evidence="1">
    <location>
        <begin position="106"/>
        <end position="131"/>
    </location>
</feature>
<dbReference type="InterPro" id="IPR052370">
    <property type="entry name" value="Meta-cleavage_hydrolase"/>
</dbReference>
<dbReference type="Pfam" id="PF12146">
    <property type="entry name" value="Hydrolase_4"/>
    <property type="match status" value="1"/>
</dbReference>
<feature type="domain" description="Serine aminopeptidase S33" evidence="2">
    <location>
        <begin position="105"/>
        <end position="246"/>
    </location>
</feature>
<keyword evidence="1" id="KW-0472">Membrane</keyword>
<keyword evidence="1" id="KW-0812">Transmembrane</keyword>
<dbReference type="Proteomes" id="UP001310890">
    <property type="component" value="Unassembled WGS sequence"/>
</dbReference>
<dbReference type="Gene3D" id="3.40.50.1820">
    <property type="entry name" value="alpha/beta hydrolase"/>
    <property type="match status" value="1"/>
</dbReference>
<protein>
    <recommendedName>
        <fullName evidence="2">Serine aminopeptidase S33 domain-containing protein</fullName>
    </recommendedName>
</protein>
<feature type="transmembrane region" description="Helical" evidence="1">
    <location>
        <begin position="20"/>
        <end position="40"/>
    </location>
</feature>
<comment type="caution">
    <text evidence="3">The sequence shown here is derived from an EMBL/GenBank/DDBJ whole genome shotgun (WGS) entry which is preliminary data.</text>
</comment>
<dbReference type="PANTHER" id="PTHR43139">
    <property type="entry name" value="SI:DKEY-122A22.2"/>
    <property type="match status" value="1"/>
</dbReference>
<name>A0AAN7TJQ5_9PEZI</name>
<sequence>MDLIPLLTRHLNLNDKRTLYIALTTPIIGYLAFQTLTTLLTSSKSNGSHSQHNILESPRKVLHSLSPQELDELPYPSDALPGRRDVETPYGSIRVYEWGPMEGRKVLFVHGISTPCIAFAPVARLLVSHGFRVMLFDLFGRGYSDTPDPTLYPQNIGLFTSQILLVLASSPLSWTGTAGERFTVIGYSLGGGIAAGFTSFLPHMIESLVLIAPSGLLRHRHISRSSRWLYGGLLPRWLVNYYVRKRIGGDPEPRPRPPQKLQSSSTLPLLPVQAIKSEMPTDHPALAPDSSAPLFPDRPWISPASIVNWQLNSHPGFLPAFISSIQHAPIRDQHERWRIMGRRQGKASRKTDKGQFGNSLKEGKVLVLLGRQDEVILAEEVGEDAREAFGEENVEVVVLEGGHDVPIVNARGCVDSILGFLR</sequence>
<dbReference type="EMBL" id="JAVRRL010000022">
    <property type="protein sequence ID" value="KAK5113619.1"/>
    <property type="molecule type" value="Genomic_DNA"/>
</dbReference>
<keyword evidence="1" id="KW-1133">Transmembrane helix</keyword>
<dbReference type="AlphaFoldDB" id="A0AAN7TJQ5"/>
<dbReference type="PANTHER" id="PTHR43139:SF65">
    <property type="entry name" value="HYDROLASE FAMILY PROTEIN, PUTATIVE (AFU_ORTHOLOGUE AFUA_6G07060)-RELATED"/>
    <property type="match status" value="1"/>
</dbReference>
<evidence type="ECO:0000313" key="3">
    <source>
        <dbReference type="EMBL" id="KAK5113619.1"/>
    </source>
</evidence>
<dbReference type="PRINTS" id="PR00111">
    <property type="entry name" value="ABHYDROLASE"/>
</dbReference>
<feature type="transmembrane region" description="Helical" evidence="1">
    <location>
        <begin position="184"/>
        <end position="205"/>
    </location>
</feature>
<dbReference type="InterPro" id="IPR029058">
    <property type="entry name" value="AB_hydrolase_fold"/>
</dbReference>
<dbReference type="InterPro" id="IPR022742">
    <property type="entry name" value="Hydrolase_4"/>
</dbReference>
<evidence type="ECO:0000256" key="1">
    <source>
        <dbReference type="SAM" id="Phobius"/>
    </source>
</evidence>
<dbReference type="InterPro" id="IPR000073">
    <property type="entry name" value="AB_hydrolase_1"/>
</dbReference>
<dbReference type="GO" id="GO:0005783">
    <property type="term" value="C:endoplasmic reticulum"/>
    <property type="evidence" value="ECO:0007669"/>
    <property type="project" value="TreeGrafter"/>
</dbReference>
<organism evidence="3 4">
    <name type="scientific">Meristemomyces frigidus</name>
    <dbReference type="NCBI Taxonomy" id="1508187"/>
    <lineage>
        <taxon>Eukaryota</taxon>
        <taxon>Fungi</taxon>
        <taxon>Dikarya</taxon>
        <taxon>Ascomycota</taxon>
        <taxon>Pezizomycotina</taxon>
        <taxon>Dothideomycetes</taxon>
        <taxon>Dothideomycetidae</taxon>
        <taxon>Mycosphaerellales</taxon>
        <taxon>Teratosphaeriaceae</taxon>
        <taxon>Meristemomyces</taxon>
    </lineage>
</organism>
<accession>A0AAN7TJQ5</accession>
<proteinExistence type="predicted"/>
<evidence type="ECO:0000313" key="4">
    <source>
        <dbReference type="Proteomes" id="UP001310890"/>
    </source>
</evidence>
<reference evidence="3" key="1">
    <citation type="submission" date="2023-08" db="EMBL/GenBank/DDBJ databases">
        <title>Black Yeasts Isolated from many extreme environments.</title>
        <authorList>
            <person name="Coleine C."/>
            <person name="Stajich J.E."/>
            <person name="Selbmann L."/>
        </authorList>
    </citation>
    <scope>NUCLEOTIDE SEQUENCE</scope>
    <source>
        <strain evidence="3">CCFEE 5401</strain>
    </source>
</reference>